<keyword evidence="1" id="KW-0472">Membrane</keyword>
<evidence type="ECO:0000313" key="2">
    <source>
        <dbReference type="EMBL" id="MFD2556084.1"/>
    </source>
</evidence>
<keyword evidence="1" id="KW-1133">Transmembrane helix</keyword>
<accession>A0ABW5L4X1</accession>
<feature type="transmembrane region" description="Helical" evidence="1">
    <location>
        <begin position="75"/>
        <end position="94"/>
    </location>
</feature>
<dbReference type="Pfam" id="PF17329">
    <property type="entry name" value="DUF5367"/>
    <property type="match status" value="1"/>
</dbReference>
<evidence type="ECO:0000313" key="3">
    <source>
        <dbReference type="Proteomes" id="UP001597440"/>
    </source>
</evidence>
<feature type="transmembrane region" description="Helical" evidence="1">
    <location>
        <begin position="42"/>
        <end position="63"/>
    </location>
</feature>
<comment type="caution">
    <text evidence="2">The sequence shown here is derived from an EMBL/GenBank/DDBJ whole genome shotgun (WGS) entry which is preliminary data.</text>
</comment>
<organism evidence="2 3">
    <name type="scientific">Sphingobacterium tabacisoli</name>
    <dbReference type="NCBI Taxonomy" id="2044855"/>
    <lineage>
        <taxon>Bacteria</taxon>
        <taxon>Pseudomonadati</taxon>
        <taxon>Bacteroidota</taxon>
        <taxon>Sphingobacteriia</taxon>
        <taxon>Sphingobacteriales</taxon>
        <taxon>Sphingobacteriaceae</taxon>
        <taxon>Sphingobacterium</taxon>
    </lineage>
</organism>
<evidence type="ECO:0000256" key="1">
    <source>
        <dbReference type="SAM" id="Phobius"/>
    </source>
</evidence>
<keyword evidence="1" id="KW-0812">Transmembrane</keyword>
<protein>
    <submittedName>
        <fullName evidence="2">DUF5367 domain-containing protein</fullName>
    </submittedName>
</protein>
<reference evidence="3" key="1">
    <citation type="journal article" date="2019" name="Int. J. Syst. Evol. Microbiol.">
        <title>The Global Catalogue of Microorganisms (GCM) 10K type strain sequencing project: providing services to taxonomists for standard genome sequencing and annotation.</title>
        <authorList>
            <consortium name="The Broad Institute Genomics Platform"/>
            <consortium name="The Broad Institute Genome Sequencing Center for Infectious Disease"/>
            <person name="Wu L."/>
            <person name="Ma J."/>
        </authorList>
    </citation>
    <scope>NUCLEOTIDE SEQUENCE [LARGE SCALE GENOMIC DNA]</scope>
    <source>
        <strain evidence="3">KCTC 52298</strain>
    </source>
</reference>
<dbReference type="Proteomes" id="UP001597440">
    <property type="component" value="Unassembled WGS sequence"/>
</dbReference>
<name>A0ABW5L4X1_9SPHI</name>
<proteinExistence type="predicted"/>
<dbReference type="InterPro" id="IPR020509">
    <property type="entry name" value="Uncharacterised_YnzE"/>
</dbReference>
<feature type="transmembrane region" description="Helical" evidence="1">
    <location>
        <begin position="109"/>
        <end position="126"/>
    </location>
</feature>
<keyword evidence="3" id="KW-1185">Reference proteome</keyword>
<dbReference type="RefSeq" id="WP_210352839.1">
    <property type="nucleotide sequence ID" value="NZ_JAEQMU010000001.1"/>
</dbReference>
<dbReference type="EMBL" id="JBHULD010000018">
    <property type="protein sequence ID" value="MFD2556084.1"/>
    <property type="molecule type" value="Genomic_DNA"/>
</dbReference>
<sequence length="135" mass="15375">MKRRKDNYLLVSFIVGFMIWLLATIAFRVAGQHFFIVENVSVIVGLYILLIPALGFISTFLFSKLKLDNLESIKSAAIMVLPGMLMDTLCIQFFEKVFPNMPEMYSKTFGAWLMFAYSIVLISGLLRKNKNTSTT</sequence>
<feature type="transmembrane region" description="Helical" evidence="1">
    <location>
        <begin position="7"/>
        <end position="30"/>
    </location>
</feature>
<gene>
    <name evidence="2" type="ORF">ACFSQW_16950</name>
</gene>